<dbReference type="InterPro" id="IPR011040">
    <property type="entry name" value="Sialidase"/>
</dbReference>
<dbReference type="InterPro" id="IPR036278">
    <property type="entry name" value="Sialidase_sf"/>
</dbReference>
<sequence>MLGCISGYAQGEEPQEKTTLLRTFNGSHILELENGQLVAINGANLYPRNGSQPDSIELLTPANGVGENAWWNTNRDLFRFHSYEYNPFVRHYGFGRWFRAMYALVESNNPPSQENSVLHIVWMNTLNGVIEKNSFTYTTFNIAYPFMEGTASVVRFPADTISKILTTKNNTLLFPVQFVTEDNKVFSTVLYYRPHDKQWNVGGLTDEGTYNPTVMEWENDKLMMITQHTSGYYRVYESTDLGKNWKESISTLSRVWATSTVTTNKPTTERGSQNNFITATIDNKSVILFTQSVVSGEKKQLHLWLTDNTHIYYVGFIATDPNAATSTLLFKNGELYFRYLILEREGNPQVLFVDLSTAMERIKSVVKKWTEQDQTLTESRCCTDENCASSECRIPTTGLVGYLSGNIDGDKWRDEYLGVNAVLIGTVMKVTNGLKFMGPGSGAIWPVSINVLARQYHFTNYAFTLVATVTIHKVPKNDSSPLLGVRMWDNNKHSILLGVSYNNDKTWSATNRGTKSKSTGTWEVDNESSLVLTFKNGTGSVYINSTRLHVGTNLNIEEVVKISHFYFGWDGESVEGSHISVKDVMLYNRVLSKEEIAALLRSRMNISFSPSDAEEIQEGTNDKSSQVQNTETPQDIDTPTQMETTNASATVQPESQPESQENQQPAPVVEIPPEKTQQEVNTTENKTSTETTVPDSSTNTMQQDLLQNTTQSMINNNVNAHKNKSIDGTVRIYESVLPMLLLVLWALATVFP</sequence>
<dbReference type="InterPro" id="IPR008377">
    <property type="entry name" value="Sialidase_trypan"/>
</dbReference>
<dbReference type="VEuPathDB" id="TriTrypDB:TM35_000133230"/>
<dbReference type="Gene3D" id="2.120.10.10">
    <property type="match status" value="1"/>
</dbReference>
<dbReference type="AlphaFoldDB" id="A0A1X0NYM9"/>
<keyword evidence="5" id="KW-1185">Reference proteome</keyword>
<organism evidence="4 5">
    <name type="scientific">Trypanosoma theileri</name>
    <dbReference type="NCBI Taxonomy" id="67003"/>
    <lineage>
        <taxon>Eukaryota</taxon>
        <taxon>Discoba</taxon>
        <taxon>Euglenozoa</taxon>
        <taxon>Kinetoplastea</taxon>
        <taxon>Metakinetoplastina</taxon>
        <taxon>Trypanosomatida</taxon>
        <taxon>Trypanosomatidae</taxon>
        <taxon>Trypanosoma</taxon>
    </lineage>
</organism>
<dbReference type="GeneID" id="39985319"/>
<comment type="caution">
    <text evidence="4">The sequence shown here is derived from an EMBL/GenBank/DDBJ whole genome shotgun (WGS) entry which is preliminary data.</text>
</comment>
<dbReference type="Pfam" id="PF13859">
    <property type="entry name" value="BNR_3"/>
    <property type="match status" value="1"/>
</dbReference>
<evidence type="ECO:0000256" key="1">
    <source>
        <dbReference type="SAM" id="MobiDB-lite"/>
    </source>
</evidence>
<dbReference type="InterPro" id="IPR055239">
    <property type="entry name" value="TS_C"/>
</dbReference>
<reference evidence="4 5" key="1">
    <citation type="submission" date="2017-03" db="EMBL/GenBank/DDBJ databases">
        <title>An alternative strategy for trypanosome survival in the mammalian bloodstream revealed through genome and transcriptome analysis of the ubiquitous bovine parasite Trypanosoma (Megatrypanum) theileri.</title>
        <authorList>
            <person name="Kelly S."/>
            <person name="Ivens A."/>
            <person name="Mott A."/>
            <person name="O'Neill E."/>
            <person name="Emms D."/>
            <person name="Macleod O."/>
            <person name="Voorheis P."/>
            <person name="Matthews J."/>
            <person name="Matthews K."/>
            <person name="Carrington M."/>
        </authorList>
    </citation>
    <scope>NUCLEOTIDE SEQUENCE [LARGE SCALE GENOMIC DNA]</scope>
    <source>
        <strain evidence="4">Edinburgh</strain>
    </source>
</reference>
<dbReference type="EMBL" id="NBCO01000013">
    <property type="protein sequence ID" value="ORC89319.1"/>
    <property type="molecule type" value="Genomic_DNA"/>
</dbReference>
<dbReference type="SUPFAM" id="SSF49899">
    <property type="entry name" value="Concanavalin A-like lectins/glucanases"/>
    <property type="match status" value="1"/>
</dbReference>
<feature type="compositionally biased region" description="Polar residues" evidence="1">
    <location>
        <begin position="618"/>
        <end position="651"/>
    </location>
</feature>
<dbReference type="Proteomes" id="UP000192257">
    <property type="component" value="Unassembled WGS sequence"/>
</dbReference>
<proteinExistence type="predicted"/>
<evidence type="ECO:0000259" key="2">
    <source>
        <dbReference type="Pfam" id="PF13859"/>
    </source>
</evidence>
<evidence type="ECO:0000259" key="3">
    <source>
        <dbReference type="Pfam" id="PF22925"/>
    </source>
</evidence>
<dbReference type="InterPro" id="IPR013320">
    <property type="entry name" value="ConA-like_dom_sf"/>
</dbReference>
<accession>A0A1X0NYM9</accession>
<gene>
    <name evidence="4" type="ORF">TM35_000133230</name>
</gene>
<evidence type="ECO:0000313" key="5">
    <source>
        <dbReference type="Proteomes" id="UP000192257"/>
    </source>
</evidence>
<feature type="domain" description="Trans-sialidase C-terminal" evidence="3">
    <location>
        <begin position="395"/>
        <end position="593"/>
    </location>
</feature>
<dbReference type="PRINTS" id="PR01803">
    <property type="entry name" value="TCSIALIDASE"/>
</dbReference>
<dbReference type="Pfam" id="PF22925">
    <property type="entry name" value="TS_C"/>
    <property type="match status" value="1"/>
</dbReference>
<dbReference type="Gene3D" id="2.60.120.200">
    <property type="match status" value="1"/>
</dbReference>
<name>A0A1X0NYM9_9TRYP</name>
<dbReference type="CDD" id="cd15482">
    <property type="entry name" value="Sialidase_non-viral"/>
    <property type="match status" value="1"/>
</dbReference>
<dbReference type="RefSeq" id="XP_028883385.1">
    <property type="nucleotide sequence ID" value="XM_029025539.1"/>
</dbReference>
<feature type="compositionally biased region" description="Low complexity" evidence="1">
    <location>
        <begin position="652"/>
        <end position="665"/>
    </location>
</feature>
<feature type="domain" description="Sialidase" evidence="2">
    <location>
        <begin position="165"/>
        <end position="334"/>
    </location>
</feature>
<feature type="region of interest" description="Disordered" evidence="1">
    <location>
        <begin position="610"/>
        <end position="699"/>
    </location>
</feature>
<dbReference type="SUPFAM" id="SSF50939">
    <property type="entry name" value="Sialidases"/>
    <property type="match status" value="1"/>
</dbReference>
<feature type="compositionally biased region" description="Low complexity" evidence="1">
    <location>
        <begin position="679"/>
        <end position="693"/>
    </location>
</feature>
<dbReference type="GO" id="GO:0004308">
    <property type="term" value="F:exo-alpha-sialidase activity"/>
    <property type="evidence" value="ECO:0007669"/>
    <property type="project" value="InterPro"/>
</dbReference>
<protein>
    <submittedName>
        <fullName evidence="4">Trans-sialidase</fullName>
    </submittedName>
</protein>
<evidence type="ECO:0000313" key="4">
    <source>
        <dbReference type="EMBL" id="ORC89319.1"/>
    </source>
</evidence>